<dbReference type="GO" id="GO:0019814">
    <property type="term" value="C:immunoglobulin complex"/>
    <property type="evidence" value="ECO:0007669"/>
    <property type="project" value="UniProtKB-KW"/>
</dbReference>
<name>A0A401RRV4_CHIPU</name>
<dbReference type="GO" id="GO:0005576">
    <property type="term" value="C:extracellular region"/>
    <property type="evidence" value="ECO:0007669"/>
    <property type="project" value="UniProtKB-ARBA"/>
</dbReference>
<evidence type="ECO:0000256" key="1">
    <source>
        <dbReference type="ARBA" id="ARBA00022859"/>
    </source>
</evidence>
<keyword evidence="1" id="KW-0391">Immunity</keyword>
<dbReference type="Proteomes" id="UP000287033">
    <property type="component" value="Unassembled WGS sequence"/>
</dbReference>
<dbReference type="InterPro" id="IPR007110">
    <property type="entry name" value="Ig-like_dom"/>
</dbReference>
<comment type="caution">
    <text evidence="6">The sequence shown here is derived from an EMBL/GenBank/DDBJ whole genome shotgun (WGS) entry which is preliminary data.</text>
</comment>
<dbReference type="OrthoDB" id="9945861at2759"/>
<dbReference type="InterPro" id="IPR013106">
    <property type="entry name" value="Ig_V-set"/>
</dbReference>
<dbReference type="SMART" id="SM00406">
    <property type="entry name" value="IGv"/>
    <property type="match status" value="2"/>
</dbReference>
<dbReference type="OMA" id="MISHFAN"/>
<feature type="domain" description="Ig-like" evidence="5">
    <location>
        <begin position="7"/>
        <end position="117"/>
    </location>
</feature>
<keyword evidence="4" id="KW-0812">Transmembrane</keyword>
<organism evidence="6 7">
    <name type="scientific">Chiloscyllium punctatum</name>
    <name type="common">Brownbanded bambooshark</name>
    <name type="synonym">Hemiscyllium punctatum</name>
    <dbReference type="NCBI Taxonomy" id="137246"/>
    <lineage>
        <taxon>Eukaryota</taxon>
        <taxon>Metazoa</taxon>
        <taxon>Chordata</taxon>
        <taxon>Craniata</taxon>
        <taxon>Vertebrata</taxon>
        <taxon>Chondrichthyes</taxon>
        <taxon>Elasmobranchii</taxon>
        <taxon>Galeomorphii</taxon>
        <taxon>Galeoidea</taxon>
        <taxon>Orectolobiformes</taxon>
        <taxon>Hemiscylliidae</taxon>
        <taxon>Chiloscyllium</taxon>
    </lineage>
</organism>
<evidence type="ECO:0000313" key="7">
    <source>
        <dbReference type="Proteomes" id="UP000287033"/>
    </source>
</evidence>
<keyword evidence="4" id="KW-0472">Membrane</keyword>
<dbReference type="Pfam" id="PF07686">
    <property type="entry name" value="V-set"/>
    <property type="match status" value="2"/>
</dbReference>
<dbReference type="PANTHER" id="PTHR23266">
    <property type="entry name" value="IMMUNOGLOBULIN HEAVY CHAIN"/>
    <property type="match status" value="1"/>
</dbReference>
<keyword evidence="3" id="KW-1280">Immunoglobulin</keyword>
<dbReference type="PROSITE" id="PS50835">
    <property type="entry name" value="IG_LIKE"/>
    <property type="match status" value="2"/>
</dbReference>
<dbReference type="SMART" id="SM00409">
    <property type="entry name" value="IG"/>
    <property type="match status" value="2"/>
</dbReference>
<keyword evidence="7" id="KW-1185">Reference proteome</keyword>
<protein>
    <recommendedName>
        <fullName evidence="5">Ig-like domain-containing protein</fullName>
    </recommendedName>
</protein>
<dbReference type="AlphaFoldDB" id="A0A401RRV4"/>
<evidence type="ECO:0000313" key="6">
    <source>
        <dbReference type="EMBL" id="GCC20867.1"/>
    </source>
</evidence>
<dbReference type="CDD" id="cd00099">
    <property type="entry name" value="IgV"/>
    <property type="match status" value="2"/>
</dbReference>
<keyword evidence="4" id="KW-1133">Transmembrane helix</keyword>
<evidence type="ECO:0000256" key="4">
    <source>
        <dbReference type="SAM" id="Phobius"/>
    </source>
</evidence>
<dbReference type="InterPro" id="IPR050199">
    <property type="entry name" value="IgHV"/>
</dbReference>
<dbReference type="InterPro" id="IPR036179">
    <property type="entry name" value="Ig-like_dom_sf"/>
</dbReference>
<accession>A0A401RRV4</accession>
<proteinExistence type="predicted"/>
<keyword evidence="2" id="KW-1064">Adaptive immunity</keyword>
<evidence type="ECO:0000256" key="3">
    <source>
        <dbReference type="ARBA" id="ARBA00043265"/>
    </source>
</evidence>
<reference evidence="6 7" key="1">
    <citation type="journal article" date="2018" name="Nat. Ecol. Evol.">
        <title>Shark genomes provide insights into elasmobranch evolution and the origin of vertebrates.</title>
        <authorList>
            <person name="Hara Y"/>
            <person name="Yamaguchi K"/>
            <person name="Onimaru K"/>
            <person name="Kadota M"/>
            <person name="Koyanagi M"/>
            <person name="Keeley SD"/>
            <person name="Tatsumi K"/>
            <person name="Tanaka K"/>
            <person name="Motone F"/>
            <person name="Kageyama Y"/>
            <person name="Nozu R"/>
            <person name="Adachi N"/>
            <person name="Nishimura O"/>
            <person name="Nakagawa R"/>
            <person name="Tanegashima C"/>
            <person name="Kiyatake I"/>
            <person name="Matsumoto R"/>
            <person name="Murakumo K"/>
            <person name="Nishida K"/>
            <person name="Terakita A"/>
            <person name="Kuratani S"/>
            <person name="Sato K"/>
            <person name="Hyodo S Kuraku.S."/>
        </authorList>
    </citation>
    <scope>NUCLEOTIDE SEQUENCE [LARGE SCALE GENOMIC DNA]</scope>
</reference>
<dbReference type="InterPro" id="IPR003599">
    <property type="entry name" value="Ig_sub"/>
</dbReference>
<dbReference type="InterPro" id="IPR013783">
    <property type="entry name" value="Ig-like_fold"/>
</dbReference>
<evidence type="ECO:0000259" key="5">
    <source>
        <dbReference type="PROSITE" id="PS50835"/>
    </source>
</evidence>
<feature type="domain" description="Ig-like" evidence="5">
    <location>
        <begin position="121"/>
        <end position="232"/>
    </location>
</feature>
<gene>
    <name evidence="6" type="ORF">chiPu_0019435</name>
</gene>
<dbReference type="EMBL" id="BEZZ01001991">
    <property type="protein sequence ID" value="GCC20867.1"/>
    <property type="molecule type" value="Genomic_DNA"/>
</dbReference>
<dbReference type="STRING" id="137246.A0A401RRV4"/>
<dbReference type="SUPFAM" id="SSF48726">
    <property type="entry name" value="Immunoglobulin"/>
    <property type="match status" value="2"/>
</dbReference>
<sequence>TDPLADPVLIQDPVVSKVPEGDTVEFQCAMHNASVIDTDVHWHYQRPGSNRGWMISHFANGTLTKAQGFHDRVQLSRNIRRNSYILSLVNVTLNDTAVYSCSVWGYIYGAGSQLNVTVATPPVLLQSLSLERVTEGHTAQLQCTMRNAAVTHTDVHWHRKQPGNNTEWVLTHDVRNITQWSPGFTQRFQSSRDLSKNSFILTITNVQPNDTGVYYCKVWGDISGNGTQLTVTEQPGNWLLMIIIGATLAFVLLLCIFLIVLLYMKKWACFQSLSKPEGTSEEELNTVYATVSEKVQKNEQAPTPLEEGELYYADIQFFRKKTTGQVMVMTEESTEYATIKYA</sequence>
<feature type="non-terminal residue" evidence="6">
    <location>
        <position position="1"/>
    </location>
</feature>
<feature type="transmembrane region" description="Helical" evidence="4">
    <location>
        <begin position="238"/>
        <end position="264"/>
    </location>
</feature>
<dbReference type="GO" id="GO:0002250">
    <property type="term" value="P:adaptive immune response"/>
    <property type="evidence" value="ECO:0007669"/>
    <property type="project" value="UniProtKB-KW"/>
</dbReference>
<dbReference type="Gene3D" id="2.60.40.10">
    <property type="entry name" value="Immunoglobulins"/>
    <property type="match status" value="2"/>
</dbReference>
<evidence type="ECO:0000256" key="2">
    <source>
        <dbReference type="ARBA" id="ARBA00023130"/>
    </source>
</evidence>